<dbReference type="EMBL" id="JAJFAZ020000002">
    <property type="protein sequence ID" value="KAI5342059.1"/>
    <property type="molecule type" value="Genomic_DNA"/>
</dbReference>
<gene>
    <name evidence="2" type="ORF">L3X38_009934</name>
</gene>
<organism evidence="2 3">
    <name type="scientific">Prunus dulcis</name>
    <name type="common">Almond</name>
    <name type="synonym">Amygdalus dulcis</name>
    <dbReference type="NCBI Taxonomy" id="3755"/>
    <lineage>
        <taxon>Eukaryota</taxon>
        <taxon>Viridiplantae</taxon>
        <taxon>Streptophyta</taxon>
        <taxon>Embryophyta</taxon>
        <taxon>Tracheophyta</taxon>
        <taxon>Spermatophyta</taxon>
        <taxon>Magnoliopsida</taxon>
        <taxon>eudicotyledons</taxon>
        <taxon>Gunneridae</taxon>
        <taxon>Pentapetalae</taxon>
        <taxon>rosids</taxon>
        <taxon>fabids</taxon>
        <taxon>Rosales</taxon>
        <taxon>Rosaceae</taxon>
        <taxon>Amygdaloideae</taxon>
        <taxon>Amygdaleae</taxon>
        <taxon>Prunus</taxon>
    </lineage>
</organism>
<keyword evidence="3" id="KW-1185">Reference proteome</keyword>
<proteinExistence type="predicted"/>
<comment type="caution">
    <text evidence="2">The sequence shown here is derived from an EMBL/GenBank/DDBJ whole genome shotgun (WGS) entry which is preliminary data.</text>
</comment>
<feature type="compositionally biased region" description="Polar residues" evidence="1">
    <location>
        <begin position="42"/>
        <end position="57"/>
    </location>
</feature>
<name>A0AAD4WEU0_PRUDU</name>
<evidence type="ECO:0000256" key="1">
    <source>
        <dbReference type="SAM" id="MobiDB-lite"/>
    </source>
</evidence>
<dbReference type="Proteomes" id="UP001054821">
    <property type="component" value="Chromosome 2"/>
</dbReference>
<dbReference type="AlphaFoldDB" id="A0AAD4WEU0"/>
<evidence type="ECO:0000313" key="2">
    <source>
        <dbReference type="EMBL" id="KAI5342059.1"/>
    </source>
</evidence>
<protein>
    <submittedName>
        <fullName evidence="2">Uncharacterized protein</fullName>
    </submittedName>
</protein>
<evidence type="ECO:0000313" key="3">
    <source>
        <dbReference type="Proteomes" id="UP001054821"/>
    </source>
</evidence>
<feature type="compositionally biased region" description="Polar residues" evidence="1">
    <location>
        <begin position="98"/>
        <end position="109"/>
    </location>
</feature>
<sequence length="137" mass="15330">MVLPSQLGIESPVSPISFNGGINSKLRGIAYYVYSHFPPVRNPQSDKMSSPTTSHSSLPIEGKSKYELQEIAHQLMLQASQMNEEDDIDSSSKSKSSTCQPRMPSSQKTPIPKMRWSDYPPDSQDPYDFNPFDMGKD</sequence>
<reference evidence="2 3" key="1">
    <citation type="journal article" date="2022" name="G3 (Bethesda)">
        <title>Whole-genome sequence and methylome profiling of the almond [Prunus dulcis (Mill.) D.A. Webb] cultivar 'Nonpareil'.</title>
        <authorList>
            <person name="D'Amico-Willman K.M."/>
            <person name="Ouma W.Z."/>
            <person name="Meulia T."/>
            <person name="Sideli G.M."/>
            <person name="Gradziel T.M."/>
            <person name="Fresnedo-Ramirez J."/>
        </authorList>
    </citation>
    <scope>NUCLEOTIDE SEQUENCE [LARGE SCALE GENOMIC DNA]</scope>
    <source>
        <strain evidence="2">Clone GOH B32 T37-40</strain>
    </source>
</reference>
<feature type="region of interest" description="Disordered" evidence="1">
    <location>
        <begin position="41"/>
        <end position="137"/>
    </location>
</feature>
<feature type="compositionally biased region" description="Low complexity" evidence="1">
    <location>
        <begin position="117"/>
        <end position="128"/>
    </location>
</feature>
<accession>A0AAD4WEU0</accession>